<dbReference type="EMBL" id="CAJOAZ010000957">
    <property type="protein sequence ID" value="CAF3740990.1"/>
    <property type="molecule type" value="Genomic_DNA"/>
</dbReference>
<proteinExistence type="predicted"/>
<dbReference type="CDD" id="cd17039">
    <property type="entry name" value="Ubl_ubiquitin_like"/>
    <property type="match status" value="1"/>
</dbReference>
<dbReference type="EMBL" id="CAJNOG010000943">
    <property type="protein sequence ID" value="CAF1386371.1"/>
    <property type="molecule type" value="Genomic_DNA"/>
</dbReference>
<evidence type="ECO:0000313" key="3">
    <source>
        <dbReference type="EMBL" id="CAF3740990.1"/>
    </source>
</evidence>
<comment type="caution">
    <text evidence="2">The sequence shown here is derived from an EMBL/GenBank/DDBJ whole genome shotgun (WGS) entry which is preliminary data.</text>
</comment>
<evidence type="ECO:0000313" key="2">
    <source>
        <dbReference type="EMBL" id="CAF1386371.1"/>
    </source>
</evidence>
<dbReference type="SUPFAM" id="SSF54236">
    <property type="entry name" value="Ubiquitin-like"/>
    <property type="match status" value="1"/>
</dbReference>
<gene>
    <name evidence="2" type="ORF">JYZ213_LOCUS36952</name>
    <name evidence="3" type="ORF">OXD698_LOCUS14879</name>
</gene>
<dbReference type="InterPro" id="IPR000626">
    <property type="entry name" value="Ubiquitin-like_dom"/>
</dbReference>
<evidence type="ECO:0000259" key="1">
    <source>
        <dbReference type="PROSITE" id="PS50053"/>
    </source>
</evidence>
<name>A0A815JTA9_9BILA</name>
<protein>
    <recommendedName>
        <fullName evidence="1">Ubiquitin-like domain-containing protein</fullName>
    </recommendedName>
</protein>
<dbReference type="Proteomes" id="UP000663844">
    <property type="component" value="Unassembled WGS sequence"/>
</dbReference>
<dbReference type="Gene3D" id="3.10.20.90">
    <property type="entry name" value="Phosphatidylinositol 3-kinase Catalytic Subunit, Chain A, domain 1"/>
    <property type="match status" value="1"/>
</dbReference>
<dbReference type="PROSITE" id="PS50053">
    <property type="entry name" value="UBIQUITIN_2"/>
    <property type="match status" value="1"/>
</dbReference>
<dbReference type="Pfam" id="PF00240">
    <property type="entry name" value="ubiquitin"/>
    <property type="match status" value="1"/>
</dbReference>
<accession>A0A815JTA9</accession>
<feature type="domain" description="Ubiquitin-like" evidence="1">
    <location>
        <begin position="63"/>
        <end position="128"/>
    </location>
</feature>
<dbReference type="AlphaFoldDB" id="A0A815JTA9"/>
<reference evidence="2" key="1">
    <citation type="submission" date="2021-02" db="EMBL/GenBank/DDBJ databases">
        <authorList>
            <person name="Nowell W R."/>
        </authorList>
    </citation>
    <scope>NUCLEOTIDE SEQUENCE</scope>
</reference>
<dbReference type="InterPro" id="IPR029071">
    <property type="entry name" value="Ubiquitin-like_domsf"/>
</dbReference>
<sequence length="155" mass="17855">MGLSTVLDFGLILYDAYEDGLFDDFFDRVGANYPSFYSYDYIPFHGHRHSTHEPVITTPTDQVSVTVVRKSDGHSMTFVLDAKTHIHDLKHELKRRLKPRYEQGCRLIFRNKVLKGKHTLKHYGIKKGVNDQAISMDDTKEWKSSSSSSDSDQDK</sequence>
<dbReference type="Proteomes" id="UP000663845">
    <property type="component" value="Unassembled WGS sequence"/>
</dbReference>
<organism evidence="2 4">
    <name type="scientific">Adineta steineri</name>
    <dbReference type="NCBI Taxonomy" id="433720"/>
    <lineage>
        <taxon>Eukaryota</taxon>
        <taxon>Metazoa</taxon>
        <taxon>Spiralia</taxon>
        <taxon>Gnathifera</taxon>
        <taxon>Rotifera</taxon>
        <taxon>Eurotatoria</taxon>
        <taxon>Bdelloidea</taxon>
        <taxon>Adinetida</taxon>
        <taxon>Adinetidae</taxon>
        <taxon>Adineta</taxon>
    </lineage>
</organism>
<evidence type="ECO:0000313" key="4">
    <source>
        <dbReference type="Proteomes" id="UP000663845"/>
    </source>
</evidence>